<evidence type="ECO:0000313" key="3">
    <source>
        <dbReference type="Proteomes" id="UP000451860"/>
    </source>
</evidence>
<keyword evidence="3" id="KW-1185">Reference proteome</keyword>
<dbReference type="InterPro" id="IPR029039">
    <property type="entry name" value="Flavoprotein-like_sf"/>
</dbReference>
<dbReference type="GO" id="GO:0070819">
    <property type="term" value="F:menaquinone-dependent protoporphyrinogen oxidase activity"/>
    <property type="evidence" value="ECO:0007669"/>
    <property type="project" value="TreeGrafter"/>
</dbReference>
<dbReference type="AlphaFoldDB" id="A0A7J5ULK1"/>
<feature type="domain" description="Flavodoxin-like" evidence="1">
    <location>
        <begin position="5"/>
        <end position="166"/>
    </location>
</feature>
<dbReference type="PANTHER" id="PTHR38030">
    <property type="entry name" value="PROTOPORPHYRINOGEN IX DEHYDROGENASE [MENAQUINONE]"/>
    <property type="match status" value="1"/>
</dbReference>
<dbReference type="InterPro" id="IPR008254">
    <property type="entry name" value="Flavodoxin/NO_synth"/>
</dbReference>
<dbReference type="SUPFAM" id="SSF52218">
    <property type="entry name" value="Flavoproteins"/>
    <property type="match status" value="1"/>
</dbReference>
<dbReference type="Proteomes" id="UP000451860">
    <property type="component" value="Unassembled WGS sequence"/>
</dbReference>
<sequence length="172" mass="18497">MSGKVLVAFASRHGSTREIAQTIAAVLREKGRDVDVTPVADVIDLGAYEAVVVGCAVYHGRSMAEGRSFLRRLARQFPDRPVWVFSSGPTGEDPLGDPAEVAKRASAAPAVPADVARDAAGADLRGHVTFPGRVGEDAVDDVLERSMPRGDWRNLEHVAAWARQIDAELKDR</sequence>
<name>A0A7J5ULK1_9MICO</name>
<dbReference type="OrthoDB" id="129384at2"/>
<dbReference type="Gene3D" id="3.40.50.360">
    <property type="match status" value="1"/>
</dbReference>
<gene>
    <name evidence="2" type="ORF">GB883_15055</name>
</gene>
<dbReference type="EMBL" id="WHJE01000084">
    <property type="protein sequence ID" value="KAE8763258.1"/>
    <property type="molecule type" value="Genomic_DNA"/>
</dbReference>
<dbReference type="PANTHER" id="PTHR38030:SF2">
    <property type="entry name" value="PROTOPORPHYRINOGEN IX DEHYDROGENASE [QUINONE]"/>
    <property type="match status" value="1"/>
</dbReference>
<dbReference type="PROSITE" id="PS50902">
    <property type="entry name" value="FLAVODOXIN_LIKE"/>
    <property type="match status" value="1"/>
</dbReference>
<dbReference type="Pfam" id="PF12724">
    <property type="entry name" value="Flavodoxin_5"/>
    <property type="match status" value="1"/>
</dbReference>
<proteinExistence type="predicted"/>
<dbReference type="InterPro" id="IPR026816">
    <property type="entry name" value="Flavodoxin_dom"/>
</dbReference>
<comment type="caution">
    <text evidence="2">The sequence shown here is derived from an EMBL/GenBank/DDBJ whole genome shotgun (WGS) entry which is preliminary data.</text>
</comment>
<reference evidence="2 3" key="1">
    <citation type="submission" date="2019-10" db="EMBL/GenBank/DDBJ databases">
        <title>Georgenia wutianyii sp. nov. and Georgenia yuyongxinii sp. nov. isolated from plateau pika (Ochotona curzoniae) in the Qinghai-Tibet plateau of China.</title>
        <authorList>
            <person name="Tian Z."/>
        </authorList>
    </citation>
    <scope>NUCLEOTIDE SEQUENCE [LARGE SCALE GENOMIC DNA]</scope>
    <source>
        <strain evidence="2 3">DSM 21501</strain>
    </source>
</reference>
<evidence type="ECO:0000259" key="1">
    <source>
        <dbReference type="PROSITE" id="PS50902"/>
    </source>
</evidence>
<dbReference type="InterPro" id="IPR052200">
    <property type="entry name" value="Protoporphyrinogen_IX_DH"/>
</dbReference>
<evidence type="ECO:0000313" key="2">
    <source>
        <dbReference type="EMBL" id="KAE8763258.1"/>
    </source>
</evidence>
<dbReference type="GO" id="GO:0010181">
    <property type="term" value="F:FMN binding"/>
    <property type="evidence" value="ECO:0007669"/>
    <property type="project" value="InterPro"/>
</dbReference>
<organism evidence="2 3">
    <name type="scientific">Georgenia thermotolerans</name>
    <dbReference type="NCBI Taxonomy" id="527326"/>
    <lineage>
        <taxon>Bacteria</taxon>
        <taxon>Bacillati</taxon>
        <taxon>Actinomycetota</taxon>
        <taxon>Actinomycetes</taxon>
        <taxon>Micrococcales</taxon>
        <taxon>Bogoriellaceae</taxon>
        <taxon>Georgenia</taxon>
    </lineage>
</organism>
<protein>
    <submittedName>
        <fullName evidence="2">Flavodoxin</fullName>
    </submittedName>
</protein>
<dbReference type="GO" id="GO:0006783">
    <property type="term" value="P:heme biosynthetic process"/>
    <property type="evidence" value="ECO:0007669"/>
    <property type="project" value="TreeGrafter"/>
</dbReference>
<accession>A0A7J5ULK1</accession>
<dbReference type="RefSeq" id="WP_152204691.1">
    <property type="nucleotide sequence ID" value="NZ_VUKF01000067.1"/>
</dbReference>